<organism evidence="2 3">
    <name type="scientific">Paenibacillus sepulcri</name>
    <dbReference type="NCBI Taxonomy" id="359917"/>
    <lineage>
        <taxon>Bacteria</taxon>
        <taxon>Bacillati</taxon>
        <taxon>Bacillota</taxon>
        <taxon>Bacilli</taxon>
        <taxon>Bacillales</taxon>
        <taxon>Paenibacillaceae</taxon>
        <taxon>Paenibacillus</taxon>
    </lineage>
</organism>
<keyword evidence="1" id="KW-0175">Coiled coil</keyword>
<reference evidence="2 3" key="1">
    <citation type="submission" date="2021-07" db="EMBL/GenBank/DDBJ databases">
        <title>Paenibacillus radiodurans sp. nov., isolated from the southeastern edge of Tengger Desert.</title>
        <authorList>
            <person name="Zhang G."/>
        </authorList>
    </citation>
    <scope>NUCLEOTIDE SEQUENCE [LARGE SCALE GENOMIC DNA]</scope>
    <source>
        <strain evidence="2 3">CCM 7311</strain>
    </source>
</reference>
<comment type="caution">
    <text evidence="2">The sequence shown here is derived from an EMBL/GenBank/DDBJ whole genome shotgun (WGS) entry which is preliminary data.</text>
</comment>
<name>A0ABS7C0U4_9BACL</name>
<dbReference type="RefSeq" id="WP_210045799.1">
    <property type="nucleotide sequence ID" value="NZ_JBHLVU010000017.1"/>
</dbReference>
<keyword evidence="3" id="KW-1185">Reference proteome</keyword>
<protein>
    <submittedName>
        <fullName evidence="2">Uncharacterized protein</fullName>
    </submittedName>
</protein>
<proteinExistence type="predicted"/>
<feature type="coiled-coil region" evidence="1">
    <location>
        <begin position="26"/>
        <end position="53"/>
    </location>
</feature>
<evidence type="ECO:0000313" key="3">
    <source>
        <dbReference type="Proteomes" id="UP001519887"/>
    </source>
</evidence>
<dbReference type="Proteomes" id="UP001519887">
    <property type="component" value="Unassembled WGS sequence"/>
</dbReference>
<gene>
    <name evidence="2" type="ORF">K0U00_10860</name>
</gene>
<sequence length="181" mass="20936">MLVLKKKSFWIAIVAVSLFVTSSFVYGDSVSENRTLEQRNQSLEEQVAKLQKLYLPYRTYPEYRDHASGYSESRSPLGNVIFKVRMVINQEFSNEAFKLEDHLSDFYISVDGEPFVNSSSVESTDVAGTFKIKPYTGYNGEIINYIIEIITKEEIPFTSKIKITSNEMFPDYTLIKYKKSW</sequence>
<dbReference type="EMBL" id="JAHZIK010000213">
    <property type="protein sequence ID" value="MBW7454529.1"/>
    <property type="molecule type" value="Genomic_DNA"/>
</dbReference>
<evidence type="ECO:0000256" key="1">
    <source>
        <dbReference type="SAM" id="Coils"/>
    </source>
</evidence>
<evidence type="ECO:0000313" key="2">
    <source>
        <dbReference type="EMBL" id="MBW7454529.1"/>
    </source>
</evidence>
<accession>A0ABS7C0U4</accession>